<proteinExistence type="predicted"/>
<reference evidence="2" key="1">
    <citation type="submission" date="2023-01" db="EMBL/GenBank/DDBJ databases">
        <title>Whole genome sequence of Paucibacter sp. S2-9 isolated from pond sediment.</title>
        <authorList>
            <person name="Jung J.Y."/>
        </authorList>
    </citation>
    <scope>NUCLEOTIDE SEQUENCE</scope>
    <source>
        <strain evidence="2">S2-9</strain>
    </source>
</reference>
<keyword evidence="1" id="KW-0732">Signal</keyword>
<dbReference type="RefSeq" id="WP_285233418.1">
    <property type="nucleotide sequence ID" value="NZ_CP116346.1"/>
</dbReference>
<feature type="chain" id="PRO_5041690039" description="Peptidase" evidence="1">
    <location>
        <begin position="18"/>
        <end position="225"/>
    </location>
</feature>
<dbReference type="KEGG" id="pais:PFX98_01570"/>
<protein>
    <recommendedName>
        <fullName evidence="4">Peptidase</fullName>
    </recommendedName>
</protein>
<feature type="signal peptide" evidence="1">
    <location>
        <begin position="1"/>
        <end position="17"/>
    </location>
</feature>
<evidence type="ECO:0000313" key="3">
    <source>
        <dbReference type="Proteomes" id="UP001177769"/>
    </source>
</evidence>
<accession>A0AA95SPH6</accession>
<evidence type="ECO:0008006" key="4">
    <source>
        <dbReference type="Google" id="ProtNLM"/>
    </source>
</evidence>
<dbReference type="SUPFAM" id="SSF55486">
    <property type="entry name" value="Metalloproteases ('zincins'), catalytic domain"/>
    <property type="match status" value="1"/>
</dbReference>
<evidence type="ECO:0000313" key="2">
    <source>
        <dbReference type="EMBL" id="WIT12320.1"/>
    </source>
</evidence>
<gene>
    <name evidence="2" type="ORF">PFX98_01570</name>
</gene>
<dbReference type="Proteomes" id="UP001177769">
    <property type="component" value="Chromosome"/>
</dbReference>
<organism evidence="2 3">
    <name type="scientific">Paucibacter sediminis</name>
    <dbReference type="NCBI Taxonomy" id="3019553"/>
    <lineage>
        <taxon>Bacteria</taxon>
        <taxon>Pseudomonadati</taxon>
        <taxon>Pseudomonadota</taxon>
        <taxon>Betaproteobacteria</taxon>
        <taxon>Burkholderiales</taxon>
        <taxon>Sphaerotilaceae</taxon>
        <taxon>Roseateles</taxon>
    </lineage>
</organism>
<name>A0AA95SPH6_9BURK</name>
<keyword evidence="3" id="KW-1185">Reference proteome</keyword>
<dbReference type="EMBL" id="CP116346">
    <property type="protein sequence ID" value="WIT12320.1"/>
    <property type="molecule type" value="Genomic_DNA"/>
</dbReference>
<sequence length="225" mass="24484">MRLMLCLALLCPLLLRAAPASLREQEIAECRPGEISTWGDGRDRPAIATPLLFVYSHRGAPYWFGAAQVEQALDKALQGWAGCGVPARLLLGEHAQNAWRQGAVLVQWNEQGAARNFGLADLGRRTLSLGPAAFELLHERNPGHPAEQTLQMVISHEMGHLFGVMAHSKRCVDVMSYYTGAMGEVCSIRDGSRLAKGVEYRALLPTACDVQRCRAANAGLPAGQR</sequence>
<evidence type="ECO:0000256" key="1">
    <source>
        <dbReference type="SAM" id="SignalP"/>
    </source>
</evidence>
<dbReference type="AlphaFoldDB" id="A0AA95SPH6"/>